<dbReference type="Proteomes" id="UP000663829">
    <property type="component" value="Unassembled WGS sequence"/>
</dbReference>
<evidence type="ECO:0000313" key="5">
    <source>
        <dbReference type="EMBL" id="CAF3683837.1"/>
    </source>
</evidence>
<name>A0A813ZPL3_9BILA</name>
<proteinExistence type="predicted"/>
<dbReference type="Proteomes" id="UP000681722">
    <property type="component" value="Unassembled WGS sequence"/>
</dbReference>
<evidence type="ECO:0000313" key="3">
    <source>
        <dbReference type="EMBL" id="CAF0901480.1"/>
    </source>
</evidence>
<comment type="caution">
    <text evidence="3">The sequence shown here is derived from an EMBL/GenBank/DDBJ whole genome shotgun (WGS) entry which is preliminary data.</text>
</comment>
<evidence type="ECO:0000313" key="6">
    <source>
        <dbReference type="EMBL" id="CAF4235975.1"/>
    </source>
</evidence>
<dbReference type="AlphaFoldDB" id="A0A813ZPL3"/>
<feature type="compositionally biased region" description="Low complexity" evidence="1">
    <location>
        <begin position="256"/>
        <end position="271"/>
    </location>
</feature>
<feature type="transmembrane region" description="Helical" evidence="2">
    <location>
        <begin position="46"/>
        <end position="67"/>
    </location>
</feature>
<gene>
    <name evidence="3" type="ORF">GPM918_LOCUS8660</name>
    <name evidence="4" type="ORF">OVA965_LOCUS34382</name>
    <name evidence="5" type="ORF">SRO942_LOCUS8658</name>
    <name evidence="6" type="ORF">TMI583_LOCUS35297</name>
</gene>
<evidence type="ECO:0000256" key="2">
    <source>
        <dbReference type="SAM" id="Phobius"/>
    </source>
</evidence>
<reference evidence="3" key="1">
    <citation type="submission" date="2021-02" db="EMBL/GenBank/DDBJ databases">
        <authorList>
            <person name="Nowell W R."/>
        </authorList>
    </citation>
    <scope>NUCLEOTIDE SEQUENCE</scope>
</reference>
<keyword evidence="2" id="KW-1133">Transmembrane helix</keyword>
<protein>
    <submittedName>
        <fullName evidence="3">Uncharacterized protein</fullName>
    </submittedName>
</protein>
<evidence type="ECO:0000313" key="7">
    <source>
        <dbReference type="Proteomes" id="UP000663829"/>
    </source>
</evidence>
<evidence type="ECO:0000256" key="1">
    <source>
        <dbReference type="SAM" id="MobiDB-lite"/>
    </source>
</evidence>
<organism evidence="3 7">
    <name type="scientific">Didymodactylos carnosus</name>
    <dbReference type="NCBI Taxonomy" id="1234261"/>
    <lineage>
        <taxon>Eukaryota</taxon>
        <taxon>Metazoa</taxon>
        <taxon>Spiralia</taxon>
        <taxon>Gnathifera</taxon>
        <taxon>Rotifera</taxon>
        <taxon>Eurotatoria</taxon>
        <taxon>Bdelloidea</taxon>
        <taxon>Philodinida</taxon>
        <taxon>Philodinidae</taxon>
        <taxon>Didymodactylos</taxon>
    </lineage>
</organism>
<dbReference type="Proteomes" id="UP000682733">
    <property type="component" value="Unassembled WGS sequence"/>
</dbReference>
<accession>A0A813ZPL3</accession>
<feature type="region of interest" description="Disordered" evidence="1">
    <location>
        <begin position="242"/>
        <end position="287"/>
    </location>
</feature>
<keyword evidence="2" id="KW-0472">Membrane</keyword>
<feature type="compositionally biased region" description="Polar residues" evidence="1">
    <location>
        <begin position="277"/>
        <end position="287"/>
    </location>
</feature>
<evidence type="ECO:0000313" key="4">
    <source>
        <dbReference type="EMBL" id="CAF1439483.1"/>
    </source>
</evidence>
<dbReference type="Proteomes" id="UP000677228">
    <property type="component" value="Unassembled WGS sequence"/>
</dbReference>
<sequence length="346" mass="39367">MNTLKTRITHVLNQTIINSTTQIPTTTITELTTSSPTSPIYDAEGAAIYIAVILIWYSTGLAMMLFLQVRPRNYNHQFSFDMDRTEKNRKHLHPFTYYKNFQENNNTKQILNELKDPVRRQKLWKIYFGAKTNEHPQYYQTVTAMDSVTINRIKRKLADIHKTSDDGTSSPDIIPTFDYNTTSPVRPTLTPDMNFLKRFTSFRRSASKTPSNCRSPPPPLKLIRRRSQNDVLLEASELQPLTSVNHPLGTDSLNRENSQTTNESSDTTSETNRLRIASSNNPEKNVQSLTNASATVVTVHEPPVIKVSSATPSTTNNSSWFGKKRNNNFFSRFVIEKVSDTNNLST</sequence>
<keyword evidence="7" id="KW-1185">Reference proteome</keyword>
<dbReference type="EMBL" id="CAJNOQ010001532">
    <property type="protein sequence ID" value="CAF0901480.1"/>
    <property type="molecule type" value="Genomic_DNA"/>
</dbReference>
<dbReference type="EMBL" id="CAJOBA010050594">
    <property type="protein sequence ID" value="CAF4235975.1"/>
    <property type="molecule type" value="Genomic_DNA"/>
</dbReference>
<dbReference type="EMBL" id="CAJOBC010001531">
    <property type="protein sequence ID" value="CAF3683837.1"/>
    <property type="molecule type" value="Genomic_DNA"/>
</dbReference>
<dbReference type="OrthoDB" id="10037496at2759"/>
<keyword evidence="2" id="KW-0812">Transmembrane</keyword>
<dbReference type="EMBL" id="CAJNOK010028796">
    <property type="protein sequence ID" value="CAF1439483.1"/>
    <property type="molecule type" value="Genomic_DNA"/>
</dbReference>